<accession>A0AA42BAC0</accession>
<evidence type="ECO:0000313" key="13">
    <source>
        <dbReference type="EMBL" id="MCM8749686.1"/>
    </source>
</evidence>
<comment type="catalytic activity">
    <reaction evidence="9">
        <text>ATP + H2O = ADP + phosphate + H(+)</text>
        <dbReference type="Rhea" id="RHEA:13065"/>
        <dbReference type="ChEBI" id="CHEBI:15377"/>
        <dbReference type="ChEBI" id="CHEBI:15378"/>
        <dbReference type="ChEBI" id="CHEBI:30616"/>
        <dbReference type="ChEBI" id="CHEBI:43474"/>
        <dbReference type="ChEBI" id="CHEBI:456216"/>
        <dbReference type="EC" id="5.6.2.4"/>
    </reaction>
</comment>
<comment type="caution">
    <text evidence="13">The sequence shown here is derived from an EMBL/GenBank/DDBJ whole genome shotgun (WGS) entry which is preliminary data.</text>
</comment>
<organism evidence="13 14">
    <name type="scientific">Thermalbibacter longus</name>
    <dbReference type="NCBI Taxonomy" id="2951981"/>
    <lineage>
        <taxon>Bacteria</taxon>
        <taxon>Pseudomonadati</taxon>
        <taxon>Thermomicrobiota</taxon>
        <taxon>Thermomicrobia</taxon>
        <taxon>Thermomicrobiales</taxon>
        <taxon>Thermomicrobiaceae</taxon>
        <taxon>Thermalbibacter</taxon>
    </lineage>
</organism>
<evidence type="ECO:0000256" key="11">
    <source>
        <dbReference type="SAM" id="MobiDB-lite"/>
    </source>
</evidence>
<evidence type="ECO:0000256" key="3">
    <source>
        <dbReference type="ARBA" id="ARBA00022801"/>
    </source>
</evidence>
<keyword evidence="3 10" id="KW-0378">Hydrolase</keyword>
<evidence type="ECO:0000256" key="6">
    <source>
        <dbReference type="ARBA" id="ARBA00023235"/>
    </source>
</evidence>
<dbReference type="PANTHER" id="PTHR11070:SF45">
    <property type="entry name" value="DNA 3'-5' HELICASE"/>
    <property type="match status" value="1"/>
</dbReference>
<evidence type="ECO:0000259" key="12">
    <source>
        <dbReference type="PROSITE" id="PS51198"/>
    </source>
</evidence>
<dbReference type="InterPro" id="IPR000212">
    <property type="entry name" value="DNA_helicase_UvrD/REP"/>
</dbReference>
<evidence type="ECO:0000313" key="14">
    <source>
        <dbReference type="Proteomes" id="UP001165306"/>
    </source>
</evidence>
<feature type="compositionally biased region" description="Polar residues" evidence="11">
    <location>
        <begin position="120"/>
        <end position="131"/>
    </location>
</feature>
<dbReference type="Pfam" id="PF00580">
    <property type="entry name" value="UvrD-helicase"/>
    <property type="match status" value="1"/>
</dbReference>
<dbReference type="SUPFAM" id="SSF52540">
    <property type="entry name" value="P-loop containing nucleoside triphosphate hydrolases"/>
    <property type="match status" value="1"/>
</dbReference>
<dbReference type="GO" id="GO:0043138">
    <property type="term" value="F:3'-5' DNA helicase activity"/>
    <property type="evidence" value="ECO:0007669"/>
    <property type="project" value="UniProtKB-EC"/>
</dbReference>
<keyword evidence="1" id="KW-1277">Toxin-antitoxin system</keyword>
<dbReference type="EMBL" id="JAMSLR010000007">
    <property type="protein sequence ID" value="MCM8749686.1"/>
    <property type="molecule type" value="Genomic_DNA"/>
</dbReference>
<keyword evidence="6" id="KW-0413">Isomerase</keyword>
<dbReference type="PROSITE" id="PS51198">
    <property type="entry name" value="UVRD_HELICASE_ATP_BIND"/>
    <property type="match status" value="1"/>
</dbReference>
<dbReference type="GO" id="GO:0005524">
    <property type="term" value="F:ATP binding"/>
    <property type="evidence" value="ECO:0007669"/>
    <property type="project" value="UniProtKB-UniRule"/>
</dbReference>
<keyword evidence="5 10" id="KW-0067">ATP-binding</keyword>
<sequence length="747" mass="84113">MCERYQLRFTHTFLRQVLSLPATTQQQIERRTRELQENPHSDGSHKQRLERYPDVYRLKVNKYRVFYRIRDCGVDLLAVEHRKDAYRQEQLPESADYIVVLEDPDSEELATRLTTGDGAEQTNAPATSTEGTADGVSEHASTESRPLARPISPELLQRLRIESVHWPALLECATEDGFLRVLGTIPERQAQRLLDAVCGQPLDPLLDESTYVVGEGETLEGLIAGRGRLRLDLDPQQLQVLEQIRSQSGPFIVTGGPGTGKTVVALYAAGVLLERLRADGVREPRLLYVTYTRTLASTAHRILRELLETRDWLSVSVVTLDQEVQRLWGAGQPGFIEQGTLRQLIRRARHEAFTRLLSPDPREDQRLAQSLRGPTDLYLIDEIEEVIVGRGLRSLDEYLAADRTGRRLPLNETQRRAIWRVYEHLSDLLLQEDVLLSSQRRLHALDLVVADPAVERYDAVIADEVQDFDLVGLRLLAALCRDRRFLVLVGDSGQSLYQRTFRWKLVEQELGDVVRLRLTTGHRCPPEIVQAARAYLAYVPGSEADGDLVEAHRKRAGKAGPLRILVEEWGARIPLPHDQMTTVPAWSFPLIEALREQRESLRVPASRCAVLAPTNEFAADVSSVLHLHGESNELVTHGRAVTSANSVKVLTWHNAKGLEFDLVVVLLPDWEPPPVSWSQVPAEEVRESVEAWRRVPYVAMSRATRSLVVVCPAAGTSPLLDGFSDELWESRRWSAGPAVSGRVDLPF</sequence>
<evidence type="ECO:0000256" key="5">
    <source>
        <dbReference type="ARBA" id="ARBA00022840"/>
    </source>
</evidence>
<dbReference type="Gene3D" id="3.40.50.300">
    <property type="entry name" value="P-loop containing nucleotide triphosphate hydrolases"/>
    <property type="match status" value="3"/>
</dbReference>
<keyword evidence="2 10" id="KW-0547">Nucleotide-binding</keyword>
<dbReference type="AlphaFoldDB" id="A0AA42BAC0"/>
<dbReference type="GO" id="GO:0000725">
    <property type="term" value="P:recombinational repair"/>
    <property type="evidence" value="ECO:0007669"/>
    <property type="project" value="TreeGrafter"/>
</dbReference>
<dbReference type="SUPFAM" id="SSF143011">
    <property type="entry name" value="RelE-like"/>
    <property type="match status" value="1"/>
</dbReference>
<dbReference type="Pfam" id="PF05016">
    <property type="entry name" value="ParE_toxin"/>
    <property type="match status" value="1"/>
</dbReference>
<dbReference type="InterPro" id="IPR014017">
    <property type="entry name" value="DNA_helicase_UvrD-like_C"/>
</dbReference>
<dbReference type="PANTHER" id="PTHR11070">
    <property type="entry name" value="UVRD / RECB / PCRA DNA HELICASE FAMILY MEMBER"/>
    <property type="match status" value="1"/>
</dbReference>
<dbReference type="InterPro" id="IPR027417">
    <property type="entry name" value="P-loop_NTPase"/>
</dbReference>
<dbReference type="Proteomes" id="UP001165306">
    <property type="component" value="Unassembled WGS sequence"/>
</dbReference>
<feature type="domain" description="UvrD-like helicase ATP-binding" evidence="12">
    <location>
        <begin position="234"/>
        <end position="555"/>
    </location>
</feature>
<gene>
    <name evidence="13" type="ORF">NET02_11040</name>
</gene>
<dbReference type="InterPro" id="IPR035093">
    <property type="entry name" value="RelE/ParE_toxin_dom_sf"/>
</dbReference>
<feature type="binding site" evidence="10">
    <location>
        <begin position="255"/>
        <end position="262"/>
    </location>
    <ligand>
        <name>ATP</name>
        <dbReference type="ChEBI" id="CHEBI:30616"/>
    </ligand>
</feature>
<dbReference type="RefSeq" id="WP_284057470.1">
    <property type="nucleotide sequence ID" value="NZ_JAMSLR010000007.1"/>
</dbReference>
<evidence type="ECO:0000256" key="9">
    <source>
        <dbReference type="ARBA" id="ARBA00048988"/>
    </source>
</evidence>
<name>A0AA42BAC0_9BACT</name>
<evidence type="ECO:0000256" key="10">
    <source>
        <dbReference type="PROSITE-ProRule" id="PRU00560"/>
    </source>
</evidence>
<keyword evidence="4 10" id="KW-0347">Helicase</keyword>
<dbReference type="Pfam" id="PF13361">
    <property type="entry name" value="UvrD_C"/>
    <property type="match status" value="1"/>
</dbReference>
<evidence type="ECO:0000256" key="7">
    <source>
        <dbReference type="ARBA" id="ARBA00034617"/>
    </source>
</evidence>
<evidence type="ECO:0000256" key="8">
    <source>
        <dbReference type="ARBA" id="ARBA00034808"/>
    </source>
</evidence>
<feature type="region of interest" description="Disordered" evidence="11">
    <location>
        <begin position="113"/>
        <end position="148"/>
    </location>
</feature>
<dbReference type="InterPro" id="IPR014016">
    <property type="entry name" value="UvrD-like_ATP-bd"/>
</dbReference>
<dbReference type="GO" id="GO:0003677">
    <property type="term" value="F:DNA binding"/>
    <property type="evidence" value="ECO:0007669"/>
    <property type="project" value="InterPro"/>
</dbReference>
<proteinExistence type="predicted"/>
<reference evidence="13" key="1">
    <citation type="submission" date="2022-06" db="EMBL/GenBank/DDBJ databases">
        <title>CFH 74404 Thermomicrobiaceae sp.</title>
        <authorList>
            <person name="Ming H."/>
            <person name="Li W.-J."/>
            <person name="Zhao Z."/>
        </authorList>
    </citation>
    <scope>NUCLEOTIDE SEQUENCE</scope>
    <source>
        <strain evidence="13">CFH 74404</strain>
    </source>
</reference>
<dbReference type="GO" id="GO:0016787">
    <property type="term" value="F:hydrolase activity"/>
    <property type="evidence" value="ECO:0007669"/>
    <property type="project" value="UniProtKB-UniRule"/>
</dbReference>
<dbReference type="InterPro" id="IPR007712">
    <property type="entry name" value="RelE/ParE_toxin"/>
</dbReference>
<comment type="catalytic activity">
    <reaction evidence="7">
        <text>Couples ATP hydrolysis with the unwinding of duplex DNA by translocating in the 3'-5' direction.</text>
        <dbReference type="EC" id="5.6.2.4"/>
    </reaction>
</comment>
<evidence type="ECO:0000256" key="2">
    <source>
        <dbReference type="ARBA" id="ARBA00022741"/>
    </source>
</evidence>
<evidence type="ECO:0000256" key="1">
    <source>
        <dbReference type="ARBA" id="ARBA00022649"/>
    </source>
</evidence>
<protein>
    <recommendedName>
        <fullName evidence="8">DNA 3'-5' helicase</fullName>
        <ecNumber evidence="8">5.6.2.4</ecNumber>
    </recommendedName>
</protein>
<evidence type="ECO:0000256" key="4">
    <source>
        <dbReference type="ARBA" id="ARBA00022806"/>
    </source>
</evidence>
<dbReference type="GO" id="GO:0005829">
    <property type="term" value="C:cytosol"/>
    <property type="evidence" value="ECO:0007669"/>
    <property type="project" value="TreeGrafter"/>
</dbReference>
<keyword evidence="14" id="KW-1185">Reference proteome</keyword>
<dbReference type="Gene3D" id="3.30.2310.20">
    <property type="entry name" value="RelE-like"/>
    <property type="match status" value="1"/>
</dbReference>
<dbReference type="EC" id="5.6.2.4" evidence="8"/>